<dbReference type="Gene3D" id="3.40.800.10">
    <property type="entry name" value="Ureohydrolase domain"/>
    <property type="match status" value="1"/>
</dbReference>
<comment type="similarity">
    <text evidence="1">Belongs to the arginase family.</text>
</comment>
<dbReference type="InterPro" id="IPR023696">
    <property type="entry name" value="Ureohydrolase_dom_sf"/>
</dbReference>
<proteinExistence type="inferred from homology"/>
<keyword evidence="3" id="KW-1185">Reference proteome</keyword>
<sequence>MQLDVDILDPEIMPAVDASDPDGIDWAQLEALLAVLLPRVSGMSLTVFDPDLDPDGSLARRLGSMLLSLLADES</sequence>
<gene>
    <name evidence="2" type="ORF">JOE69_001682</name>
</gene>
<dbReference type="InterPro" id="IPR006035">
    <property type="entry name" value="Ureohydrolase"/>
</dbReference>
<dbReference type="PROSITE" id="PS51409">
    <property type="entry name" value="ARGINASE_2"/>
    <property type="match status" value="1"/>
</dbReference>
<evidence type="ECO:0000313" key="2">
    <source>
        <dbReference type="EMBL" id="MDR6269444.1"/>
    </source>
</evidence>
<evidence type="ECO:0000313" key="3">
    <source>
        <dbReference type="Proteomes" id="UP001185069"/>
    </source>
</evidence>
<protein>
    <submittedName>
        <fullName evidence="2">Arginase family enzyme</fullName>
    </submittedName>
</protein>
<dbReference type="Proteomes" id="UP001185069">
    <property type="component" value="Unassembled WGS sequence"/>
</dbReference>
<evidence type="ECO:0000256" key="1">
    <source>
        <dbReference type="PROSITE-ProRule" id="PRU00742"/>
    </source>
</evidence>
<dbReference type="SUPFAM" id="SSF52768">
    <property type="entry name" value="Arginase/deacetylase"/>
    <property type="match status" value="1"/>
</dbReference>
<dbReference type="RefSeq" id="WP_309797778.1">
    <property type="nucleotide sequence ID" value="NZ_BAAAHY010000005.1"/>
</dbReference>
<comment type="caution">
    <text evidence="2">The sequence shown here is derived from an EMBL/GenBank/DDBJ whole genome shotgun (WGS) entry which is preliminary data.</text>
</comment>
<dbReference type="Pfam" id="PF00491">
    <property type="entry name" value="Arginase"/>
    <property type="match status" value="1"/>
</dbReference>
<dbReference type="EMBL" id="JAVDQF010000001">
    <property type="protein sequence ID" value="MDR6269444.1"/>
    <property type="molecule type" value="Genomic_DNA"/>
</dbReference>
<name>A0ABU1JBC1_9MICC</name>
<reference evidence="2 3" key="1">
    <citation type="submission" date="2023-07" db="EMBL/GenBank/DDBJ databases">
        <title>Sequencing the genomes of 1000 actinobacteria strains.</title>
        <authorList>
            <person name="Klenk H.-P."/>
        </authorList>
    </citation>
    <scope>NUCLEOTIDE SEQUENCE [LARGE SCALE GENOMIC DNA]</scope>
    <source>
        <strain evidence="2 3">DSM 14555</strain>
    </source>
</reference>
<accession>A0ABU1JBC1</accession>
<organism evidence="2 3">
    <name type="scientific">Arthrobacter russicus</name>
    <dbReference type="NCBI Taxonomy" id="172040"/>
    <lineage>
        <taxon>Bacteria</taxon>
        <taxon>Bacillati</taxon>
        <taxon>Actinomycetota</taxon>
        <taxon>Actinomycetes</taxon>
        <taxon>Micrococcales</taxon>
        <taxon>Micrococcaceae</taxon>
        <taxon>Arthrobacter</taxon>
    </lineage>
</organism>